<dbReference type="SUPFAM" id="SSF46785">
    <property type="entry name" value="Winged helix' DNA-binding domain"/>
    <property type="match status" value="1"/>
</dbReference>
<accession>A0A3G9IUD6</accession>
<reference evidence="6 7" key="1">
    <citation type="submission" date="2018-11" db="EMBL/GenBank/DDBJ databases">
        <title>Complete genome sequence of Nocardioides baekrokdamisoli strain KCTC 39748.</title>
        <authorList>
            <person name="Kang S.W."/>
            <person name="Lee K.C."/>
            <person name="Kim K.K."/>
            <person name="Kim J.S."/>
            <person name="Kim D.S."/>
            <person name="Ko S.H."/>
            <person name="Yang S.H."/>
            <person name="Shin Y.K."/>
            <person name="Lee J.S."/>
        </authorList>
    </citation>
    <scope>NUCLEOTIDE SEQUENCE [LARGE SCALE GENOMIC DNA]</scope>
    <source>
        <strain evidence="6 7">KCTC 39748</strain>
    </source>
</reference>
<sequence length="315" mass="33456">MHNIRMIDHRLATLRTFASCGTVTATAELTGLSPSAVSAQLRELQRSLDITLFVRSGRGLKLTAAGQFLVRRSDVLVEEWERMRAGALHAGEEAPATFAIGGFSTAASNLLAPLGAHLRATRPGLQVRVTEADPVRCLDLLTAGRLDLAVIVATQAGAAAVGDSRFEQVELLDDPLDVMVPANHRVARRESVSLEELAEEDWITEAAGGPYRALFTAAFVAAGLTPKVTHEVIEWETAMALVGAGLGLGLLPRLVSLAGADNVVRVRLGGSTKPVRKIVAVTRPGGRASVLVRDSLATLHALAQETLKARIAEEF</sequence>
<dbReference type="InterPro" id="IPR036388">
    <property type="entry name" value="WH-like_DNA-bd_sf"/>
</dbReference>
<organism evidence="6 7">
    <name type="scientific">Nocardioides baekrokdamisoli</name>
    <dbReference type="NCBI Taxonomy" id="1804624"/>
    <lineage>
        <taxon>Bacteria</taxon>
        <taxon>Bacillati</taxon>
        <taxon>Actinomycetota</taxon>
        <taxon>Actinomycetes</taxon>
        <taxon>Propionibacteriales</taxon>
        <taxon>Nocardioidaceae</taxon>
        <taxon>Nocardioides</taxon>
    </lineage>
</organism>
<evidence type="ECO:0000256" key="3">
    <source>
        <dbReference type="ARBA" id="ARBA00023125"/>
    </source>
</evidence>
<gene>
    <name evidence="6" type="ORF">Back2_00900</name>
</gene>
<dbReference type="Pfam" id="PF00126">
    <property type="entry name" value="HTH_1"/>
    <property type="match status" value="1"/>
</dbReference>
<evidence type="ECO:0000256" key="1">
    <source>
        <dbReference type="ARBA" id="ARBA00009437"/>
    </source>
</evidence>
<dbReference type="AlphaFoldDB" id="A0A3G9IUD6"/>
<dbReference type="SUPFAM" id="SSF53850">
    <property type="entry name" value="Periplasmic binding protein-like II"/>
    <property type="match status" value="1"/>
</dbReference>
<dbReference type="PANTHER" id="PTHR30346:SF29">
    <property type="entry name" value="LYSR SUBSTRATE-BINDING"/>
    <property type="match status" value="1"/>
</dbReference>
<evidence type="ECO:0000256" key="4">
    <source>
        <dbReference type="ARBA" id="ARBA00023163"/>
    </source>
</evidence>
<dbReference type="KEGG" id="nbe:Back2_00900"/>
<evidence type="ECO:0000259" key="5">
    <source>
        <dbReference type="PROSITE" id="PS50931"/>
    </source>
</evidence>
<evidence type="ECO:0000313" key="6">
    <source>
        <dbReference type="EMBL" id="BBH15803.1"/>
    </source>
</evidence>
<comment type="similarity">
    <text evidence="1">Belongs to the LysR transcriptional regulatory family.</text>
</comment>
<dbReference type="Pfam" id="PF03466">
    <property type="entry name" value="LysR_substrate"/>
    <property type="match status" value="1"/>
</dbReference>
<dbReference type="InterPro" id="IPR000847">
    <property type="entry name" value="LysR_HTH_N"/>
</dbReference>
<dbReference type="GO" id="GO:0032993">
    <property type="term" value="C:protein-DNA complex"/>
    <property type="evidence" value="ECO:0007669"/>
    <property type="project" value="TreeGrafter"/>
</dbReference>
<feature type="domain" description="HTH lysR-type" evidence="5">
    <location>
        <begin position="11"/>
        <end position="63"/>
    </location>
</feature>
<protein>
    <submittedName>
        <fullName evidence="6">LysR family transcriptional regulator</fullName>
    </submittedName>
</protein>
<dbReference type="GO" id="GO:0003700">
    <property type="term" value="F:DNA-binding transcription factor activity"/>
    <property type="evidence" value="ECO:0007669"/>
    <property type="project" value="InterPro"/>
</dbReference>
<dbReference type="Gene3D" id="1.10.10.10">
    <property type="entry name" value="Winged helix-like DNA-binding domain superfamily/Winged helix DNA-binding domain"/>
    <property type="match status" value="1"/>
</dbReference>
<dbReference type="Proteomes" id="UP000271573">
    <property type="component" value="Chromosome"/>
</dbReference>
<dbReference type="GO" id="GO:0003677">
    <property type="term" value="F:DNA binding"/>
    <property type="evidence" value="ECO:0007669"/>
    <property type="project" value="UniProtKB-KW"/>
</dbReference>
<name>A0A3G9IUD6_9ACTN</name>
<proteinExistence type="inferred from homology"/>
<dbReference type="Gene3D" id="3.40.190.10">
    <property type="entry name" value="Periplasmic binding protein-like II"/>
    <property type="match status" value="2"/>
</dbReference>
<dbReference type="PROSITE" id="PS50931">
    <property type="entry name" value="HTH_LYSR"/>
    <property type="match status" value="1"/>
</dbReference>
<keyword evidence="4" id="KW-0804">Transcription</keyword>
<dbReference type="InterPro" id="IPR036390">
    <property type="entry name" value="WH_DNA-bd_sf"/>
</dbReference>
<dbReference type="InterPro" id="IPR005119">
    <property type="entry name" value="LysR_subst-bd"/>
</dbReference>
<keyword evidence="3" id="KW-0238">DNA-binding</keyword>
<dbReference type="EMBL" id="AP019307">
    <property type="protein sequence ID" value="BBH15803.1"/>
    <property type="molecule type" value="Genomic_DNA"/>
</dbReference>
<keyword evidence="2" id="KW-0805">Transcription regulation</keyword>
<evidence type="ECO:0000256" key="2">
    <source>
        <dbReference type="ARBA" id="ARBA00023015"/>
    </source>
</evidence>
<keyword evidence="7" id="KW-1185">Reference proteome</keyword>
<dbReference type="CDD" id="cd08423">
    <property type="entry name" value="PBP2_LTTR_like_6"/>
    <property type="match status" value="1"/>
</dbReference>
<evidence type="ECO:0000313" key="7">
    <source>
        <dbReference type="Proteomes" id="UP000271573"/>
    </source>
</evidence>
<dbReference type="PANTHER" id="PTHR30346">
    <property type="entry name" value="TRANSCRIPTIONAL DUAL REGULATOR HCAR-RELATED"/>
    <property type="match status" value="1"/>
</dbReference>